<gene>
    <name evidence="1" type="ORF">SEMRO_40_G024950.1</name>
</gene>
<evidence type="ECO:0000313" key="2">
    <source>
        <dbReference type="Proteomes" id="UP001153069"/>
    </source>
</evidence>
<reference evidence="1" key="1">
    <citation type="submission" date="2020-06" db="EMBL/GenBank/DDBJ databases">
        <authorList>
            <consortium name="Plant Systems Biology data submission"/>
        </authorList>
    </citation>
    <scope>NUCLEOTIDE SEQUENCE</scope>
    <source>
        <strain evidence="1">D6</strain>
    </source>
</reference>
<protein>
    <submittedName>
        <fullName evidence="1">Uncharacterized protein</fullName>
    </submittedName>
</protein>
<dbReference type="EMBL" id="CAICTM010000040">
    <property type="protein sequence ID" value="CAB9498566.1"/>
    <property type="molecule type" value="Genomic_DNA"/>
</dbReference>
<name>A0A9N8H2P3_9STRA</name>
<proteinExistence type="predicted"/>
<comment type="caution">
    <text evidence="1">The sequence shown here is derived from an EMBL/GenBank/DDBJ whole genome shotgun (WGS) entry which is preliminary data.</text>
</comment>
<sequence>MGQLQFINKISLCCGNVVLMSGGGKSHTKSHVEWIASQFYEPSRMYWFGEFYHFFQMFAFCLYHGTKQTQQMALSTQLVA</sequence>
<accession>A0A9N8H2P3</accession>
<dbReference type="AlphaFoldDB" id="A0A9N8H2P3"/>
<evidence type="ECO:0000313" key="1">
    <source>
        <dbReference type="EMBL" id="CAB9498566.1"/>
    </source>
</evidence>
<dbReference type="Proteomes" id="UP001153069">
    <property type="component" value="Unassembled WGS sequence"/>
</dbReference>
<organism evidence="1 2">
    <name type="scientific">Seminavis robusta</name>
    <dbReference type="NCBI Taxonomy" id="568900"/>
    <lineage>
        <taxon>Eukaryota</taxon>
        <taxon>Sar</taxon>
        <taxon>Stramenopiles</taxon>
        <taxon>Ochrophyta</taxon>
        <taxon>Bacillariophyta</taxon>
        <taxon>Bacillariophyceae</taxon>
        <taxon>Bacillariophycidae</taxon>
        <taxon>Naviculales</taxon>
        <taxon>Naviculaceae</taxon>
        <taxon>Seminavis</taxon>
    </lineage>
</organism>
<keyword evidence="2" id="KW-1185">Reference proteome</keyword>